<dbReference type="EMBL" id="FWEV01000046">
    <property type="protein sequence ID" value="SLM28580.1"/>
    <property type="molecule type" value="Genomic_DNA"/>
</dbReference>
<keyword evidence="2" id="KW-1185">Reference proteome</keyword>
<name>A0A1W1H7W7_9BACT</name>
<dbReference type="RefSeq" id="WP_080798990.1">
    <property type="nucleotide sequence ID" value="NZ_LT828540.1"/>
</dbReference>
<proteinExistence type="predicted"/>
<sequence length="79" mass="9245">MQLTVKIKDPDKAQLLYSVLKSLDFVLHVSSDEDQEIAQRTLSGEHDRSEEFFSYAGLWSERDISVINLRHKAWPRQNK</sequence>
<evidence type="ECO:0000313" key="1">
    <source>
        <dbReference type="EMBL" id="SLM28580.1"/>
    </source>
</evidence>
<protein>
    <submittedName>
        <fullName evidence="1">Uncharacterized protein</fullName>
    </submittedName>
</protein>
<organism evidence="1 2">
    <name type="scientific">Desulfamplus magnetovallimortis</name>
    <dbReference type="NCBI Taxonomy" id="1246637"/>
    <lineage>
        <taxon>Bacteria</taxon>
        <taxon>Pseudomonadati</taxon>
        <taxon>Thermodesulfobacteriota</taxon>
        <taxon>Desulfobacteria</taxon>
        <taxon>Desulfobacterales</taxon>
        <taxon>Desulfobacteraceae</taxon>
        <taxon>Desulfamplus</taxon>
    </lineage>
</organism>
<evidence type="ECO:0000313" key="2">
    <source>
        <dbReference type="Proteomes" id="UP000191931"/>
    </source>
</evidence>
<dbReference type="Proteomes" id="UP000191931">
    <property type="component" value="Unassembled WGS sequence"/>
</dbReference>
<gene>
    <name evidence="1" type="ORF">MTBBW1_140026</name>
</gene>
<reference evidence="1 2" key="1">
    <citation type="submission" date="2017-03" db="EMBL/GenBank/DDBJ databases">
        <authorList>
            <person name="Afonso C.L."/>
            <person name="Miller P.J."/>
            <person name="Scott M.A."/>
            <person name="Spackman E."/>
            <person name="Goraichik I."/>
            <person name="Dimitrov K.M."/>
            <person name="Suarez D.L."/>
            <person name="Swayne D.E."/>
        </authorList>
    </citation>
    <scope>NUCLEOTIDE SEQUENCE [LARGE SCALE GENOMIC DNA]</scope>
    <source>
        <strain evidence="1">PRJEB14757</strain>
    </source>
</reference>
<accession>A0A1W1H7W7</accession>
<dbReference type="AlphaFoldDB" id="A0A1W1H7W7"/>
<dbReference type="OrthoDB" id="15413at2"/>